<sequence length="63" mass="7195">MRLQVALGAAPQAPGLPHRMEFLPAEDDNCQSNVKRKILEYGKVENVAVETRRREEQRDATNF</sequence>
<gene>
    <name evidence="1" type="ORF">ABN16_07340</name>
</gene>
<dbReference type="AlphaFoldDB" id="A0AAC8ZGI7"/>
<keyword evidence="2" id="KW-1185">Reference proteome</keyword>
<evidence type="ECO:0000313" key="1">
    <source>
        <dbReference type="EMBL" id="AKP64828.1"/>
    </source>
</evidence>
<evidence type="ECO:0000313" key="2">
    <source>
        <dbReference type="Proteomes" id="UP000036000"/>
    </source>
</evidence>
<protein>
    <submittedName>
        <fullName evidence="1">Uncharacterized protein</fullName>
    </submittedName>
</protein>
<accession>A0AAC8ZGI7</accession>
<organism evidence="1 2">
    <name type="scientific">Levilactobacillus koreensis</name>
    <dbReference type="NCBI Taxonomy" id="637971"/>
    <lineage>
        <taxon>Bacteria</taxon>
        <taxon>Bacillati</taxon>
        <taxon>Bacillota</taxon>
        <taxon>Bacilli</taxon>
        <taxon>Lactobacillales</taxon>
        <taxon>Lactobacillaceae</taxon>
        <taxon>Levilactobacillus</taxon>
    </lineage>
</organism>
<dbReference type="EMBL" id="CP012033">
    <property type="protein sequence ID" value="AKP64828.1"/>
    <property type="molecule type" value="Genomic_DNA"/>
</dbReference>
<proteinExistence type="predicted"/>
<dbReference type="Proteomes" id="UP000036000">
    <property type="component" value="Chromosome"/>
</dbReference>
<name>A0AAC8ZGI7_9LACO</name>
<dbReference type="KEGG" id="lko:ABN16_07340"/>
<reference evidence="1 2" key="1">
    <citation type="submission" date="2015-07" db="EMBL/GenBank/DDBJ databases">
        <title>Lactobacillus korensis/26-25/ whole genome sequencing.</title>
        <authorList>
            <person name="Kim M.K."/>
            <person name="Im W.-T."/>
            <person name="Srinivasan S."/>
            <person name="Lee J.-J."/>
        </authorList>
    </citation>
    <scope>NUCLEOTIDE SEQUENCE [LARGE SCALE GENOMIC DNA]</scope>
    <source>
        <strain evidence="1 2">26-25</strain>
    </source>
</reference>